<proteinExistence type="predicted"/>
<accession>A0ACD5FKQ1</accession>
<organism evidence="1 2">
    <name type="scientific">Staphylococcus hyicus</name>
    <dbReference type="NCBI Taxonomy" id="1284"/>
    <lineage>
        <taxon>Bacteria</taxon>
        <taxon>Bacillati</taxon>
        <taxon>Bacillota</taxon>
        <taxon>Bacilli</taxon>
        <taxon>Bacillales</taxon>
        <taxon>Staphylococcaceae</taxon>
        <taxon>Staphylococcus</taxon>
    </lineage>
</organism>
<dbReference type="EMBL" id="CP171742">
    <property type="protein sequence ID" value="XKR68806.1"/>
    <property type="molecule type" value="Genomic_DNA"/>
</dbReference>
<protein>
    <submittedName>
        <fullName evidence="1">Ribbon-helix-helix domain-containing protein</fullName>
    </submittedName>
</protein>
<dbReference type="Proteomes" id="UP001234913">
    <property type="component" value="Chromosome"/>
</dbReference>
<sequence length="52" mass="6219">MENKYGLKNRVRISNAISKENYEFLKKISEETMIPVSKLLDKSIQLLRKEYE</sequence>
<keyword evidence="2" id="KW-1185">Reference proteome</keyword>
<evidence type="ECO:0000313" key="2">
    <source>
        <dbReference type="Proteomes" id="UP001234913"/>
    </source>
</evidence>
<reference evidence="1" key="1">
    <citation type="submission" date="2024-09" db="EMBL/GenBank/DDBJ databases">
        <authorList>
            <person name="Gagne-Thivierge C."/>
        </authorList>
    </citation>
    <scope>NUCLEOTIDE SEQUENCE</scope>
    <source>
        <strain evidence="1">SC310</strain>
    </source>
</reference>
<evidence type="ECO:0000313" key="1">
    <source>
        <dbReference type="EMBL" id="XKR68806.1"/>
    </source>
</evidence>
<name>A0ACD5FKQ1_STAHY</name>
<gene>
    <name evidence="1" type="ORF">QUC96_010185</name>
</gene>